<feature type="domain" description="RsdA/BaiN/AoA(So)-like insert" evidence="5">
    <location>
        <begin position="196"/>
        <end position="350"/>
    </location>
</feature>
<reference evidence="6" key="1">
    <citation type="journal article" date="2014" name="Int. J. Syst. Evol. Microbiol.">
        <title>Complete genome sequence of Corynebacterium casei LMG S-19264T (=DSM 44701T), isolated from a smear-ripened cheese.</title>
        <authorList>
            <consortium name="US DOE Joint Genome Institute (JGI-PGF)"/>
            <person name="Walter F."/>
            <person name="Albersmeier A."/>
            <person name="Kalinowski J."/>
            <person name="Ruckert C."/>
        </authorList>
    </citation>
    <scope>NUCLEOTIDE SEQUENCE</scope>
    <source>
        <strain evidence="6">CGMCC 1.12726</strain>
    </source>
</reference>
<dbReference type="PANTHER" id="PTHR42887">
    <property type="entry name" value="OS12G0638800 PROTEIN"/>
    <property type="match status" value="1"/>
</dbReference>
<comment type="cofactor">
    <cofactor evidence="1">
        <name>FAD</name>
        <dbReference type="ChEBI" id="CHEBI:57692"/>
    </cofactor>
</comment>
<dbReference type="PRINTS" id="PR00419">
    <property type="entry name" value="ADXRDTASE"/>
</dbReference>
<dbReference type="Pfam" id="PF22780">
    <property type="entry name" value="HI0933_like_1st"/>
    <property type="match status" value="1"/>
</dbReference>
<dbReference type="NCBIfam" id="TIGR03862">
    <property type="entry name" value="flavo_PP4765"/>
    <property type="match status" value="1"/>
</dbReference>
<dbReference type="InterPro" id="IPR004792">
    <property type="entry name" value="BaiN-like"/>
</dbReference>
<feature type="domain" description="RsdA/BaiN/AoA(So)-like Rossmann fold-like" evidence="4">
    <location>
        <begin position="9"/>
        <end position="401"/>
    </location>
</feature>
<evidence type="ECO:0000256" key="1">
    <source>
        <dbReference type="ARBA" id="ARBA00001974"/>
    </source>
</evidence>
<dbReference type="Gene3D" id="3.50.50.60">
    <property type="entry name" value="FAD/NAD(P)-binding domain"/>
    <property type="match status" value="1"/>
</dbReference>
<reference evidence="6" key="2">
    <citation type="submission" date="2020-09" db="EMBL/GenBank/DDBJ databases">
        <authorList>
            <person name="Sun Q."/>
            <person name="Zhou Y."/>
        </authorList>
    </citation>
    <scope>NUCLEOTIDE SEQUENCE</scope>
    <source>
        <strain evidence="6">CGMCC 1.12726</strain>
    </source>
</reference>
<dbReference type="InterPro" id="IPR057661">
    <property type="entry name" value="RsdA/BaiN/AoA(So)_Rossmann"/>
</dbReference>
<dbReference type="RefSeq" id="WP_188450088.1">
    <property type="nucleotide sequence ID" value="NZ_BMFO01000004.1"/>
</dbReference>
<evidence type="ECO:0000313" key="7">
    <source>
        <dbReference type="Proteomes" id="UP000632858"/>
    </source>
</evidence>
<evidence type="ECO:0000259" key="4">
    <source>
        <dbReference type="Pfam" id="PF03486"/>
    </source>
</evidence>
<dbReference type="Gene3D" id="2.40.30.10">
    <property type="entry name" value="Translation factors"/>
    <property type="match status" value="1"/>
</dbReference>
<dbReference type="InterPro" id="IPR036188">
    <property type="entry name" value="FAD/NAD-bd_sf"/>
</dbReference>
<keyword evidence="2" id="KW-0285">Flavoprotein</keyword>
<dbReference type="Proteomes" id="UP000632858">
    <property type="component" value="Unassembled WGS sequence"/>
</dbReference>
<proteinExistence type="predicted"/>
<dbReference type="InterPro" id="IPR023166">
    <property type="entry name" value="BaiN-like_dom_sf"/>
</dbReference>
<dbReference type="Pfam" id="PF03486">
    <property type="entry name" value="HI0933_like"/>
    <property type="match status" value="1"/>
</dbReference>
<dbReference type="Gene3D" id="1.10.8.260">
    <property type="entry name" value="HI0933 insert domain-like"/>
    <property type="match status" value="1"/>
</dbReference>
<evidence type="ECO:0000313" key="6">
    <source>
        <dbReference type="EMBL" id="GGF96914.1"/>
    </source>
</evidence>
<dbReference type="PANTHER" id="PTHR42887:SF1">
    <property type="entry name" value="BLR3961 PROTEIN"/>
    <property type="match status" value="1"/>
</dbReference>
<evidence type="ECO:0000256" key="3">
    <source>
        <dbReference type="ARBA" id="ARBA00022827"/>
    </source>
</evidence>
<dbReference type="InterPro" id="IPR022460">
    <property type="entry name" value="Flavoprotein_PP4765"/>
</dbReference>
<name>A0A917CSL3_9GAMM</name>
<sequence>MSAEATPKKIAIIGGGPAGLMAAQTAAGHGAEVHVYERKPSVGRKFLIAGRGGLNLTHAEPLPAFRNRFRAQSPAVSAWLAEFDNQSLRDWAQDLGIATFVGSSGRVFPTDMKAAPLLRAWLKRLRELGVQFHVRYECRGFDGDGRLRLHTPDGDTTIAADAVIFAMGGASWPQLGSDGAWQDWLGTQGLAIDPLQPANCGFEHAWSDFFRAKFAGQPLKPLRIRLPDEAGDGLQGECVISEYGIEGSLVYARSAEIREHIARDGHCNVQLDLLPHHDPARIANILSRPRNGRSLSDFLRRQFSLPPVKTALLHELTDRQPPTDASALANLLKRLPLRLERPRPIAEAISSAGGVRLPQLDDALMWRERPGLFFAGEMLDWEAPTGGYLLTASMASGRLAALGALRHLQV</sequence>
<comment type="caution">
    <text evidence="6">The sequence shown here is derived from an EMBL/GenBank/DDBJ whole genome shotgun (WGS) entry which is preliminary data.</text>
</comment>
<accession>A0A917CSL3</accession>
<evidence type="ECO:0000259" key="5">
    <source>
        <dbReference type="Pfam" id="PF22780"/>
    </source>
</evidence>
<organism evidence="6 7">
    <name type="scientific">Arenimonas maotaiensis</name>
    <dbReference type="NCBI Taxonomy" id="1446479"/>
    <lineage>
        <taxon>Bacteria</taxon>
        <taxon>Pseudomonadati</taxon>
        <taxon>Pseudomonadota</taxon>
        <taxon>Gammaproteobacteria</taxon>
        <taxon>Lysobacterales</taxon>
        <taxon>Lysobacteraceae</taxon>
        <taxon>Arenimonas</taxon>
    </lineage>
</organism>
<dbReference type="SUPFAM" id="SSF51905">
    <property type="entry name" value="FAD/NAD(P)-binding domain"/>
    <property type="match status" value="1"/>
</dbReference>
<dbReference type="EMBL" id="BMFO01000004">
    <property type="protein sequence ID" value="GGF96914.1"/>
    <property type="molecule type" value="Genomic_DNA"/>
</dbReference>
<keyword evidence="3" id="KW-0274">FAD</keyword>
<evidence type="ECO:0000256" key="2">
    <source>
        <dbReference type="ARBA" id="ARBA00022630"/>
    </source>
</evidence>
<dbReference type="NCBIfam" id="TIGR00275">
    <property type="entry name" value="aminoacetone oxidase family FAD-binding enzyme"/>
    <property type="match status" value="1"/>
</dbReference>
<gene>
    <name evidence="6" type="ORF">GCM10010960_18230</name>
</gene>
<keyword evidence="7" id="KW-1185">Reference proteome</keyword>
<protein>
    <submittedName>
        <fullName evidence="6">NAD(FAD)-utilizing dehydrogenase</fullName>
    </submittedName>
</protein>
<dbReference type="AlphaFoldDB" id="A0A917CSL3"/>
<dbReference type="SUPFAM" id="SSF160996">
    <property type="entry name" value="HI0933 insert domain-like"/>
    <property type="match status" value="1"/>
</dbReference>
<dbReference type="InterPro" id="IPR055178">
    <property type="entry name" value="RsdA/BaiN/AoA(So)-like_dom"/>
</dbReference>